<feature type="transmembrane region" description="Helical" evidence="10">
    <location>
        <begin position="201"/>
        <end position="226"/>
    </location>
</feature>
<evidence type="ECO:0000256" key="4">
    <source>
        <dbReference type="ARBA" id="ARBA00022989"/>
    </source>
</evidence>
<dbReference type="SMART" id="SM00304">
    <property type="entry name" value="HAMP"/>
    <property type="match status" value="1"/>
</dbReference>
<dbReference type="PANTHER" id="PTHR32089:SF119">
    <property type="entry name" value="METHYL-ACCEPTING CHEMOTAXIS PROTEIN CTPL"/>
    <property type="match status" value="1"/>
</dbReference>
<dbReference type="PANTHER" id="PTHR32089">
    <property type="entry name" value="METHYL-ACCEPTING CHEMOTAXIS PROTEIN MCPB"/>
    <property type="match status" value="1"/>
</dbReference>
<dbReference type="PROSITE" id="PS50111">
    <property type="entry name" value="CHEMOTAXIS_TRANSDUC_2"/>
    <property type="match status" value="1"/>
</dbReference>
<dbReference type="Gene3D" id="1.10.287.950">
    <property type="entry name" value="Methyl-accepting chemotaxis protein"/>
    <property type="match status" value="1"/>
</dbReference>
<dbReference type="InterPro" id="IPR004089">
    <property type="entry name" value="MCPsignal_dom"/>
</dbReference>
<dbReference type="InterPro" id="IPR003660">
    <property type="entry name" value="HAMP_dom"/>
</dbReference>
<dbReference type="InterPro" id="IPR004090">
    <property type="entry name" value="Chemotax_Me-accpt_rcpt"/>
</dbReference>
<dbReference type="Gene3D" id="6.10.340.10">
    <property type="match status" value="1"/>
</dbReference>
<dbReference type="InterPro" id="IPR000727">
    <property type="entry name" value="T_SNARE_dom"/>
</dbReference>
<evidence type="ECO:0000256" key="9">
    <source>
        <dbReference type="SAM" id="Coils"/>
    </source>
</evidence>
<evidence type="ECO:0000256" key="3">
    <source>
        <dbReference type="ARBA" id="ARBA00022692"/>
    </source>
</evidence>
<dbReference type="EMBL" id="JAUGZK010000002">
    <property type="protein sequence ID" value="MEE2023157.1"/>
    <property type="molecule type" value="Genomic_DNA"/>
</dbReference>
<evidence type="ECO:0000259" key="12">
    <source>
        <dbReference type="PROSITE" id="PS50192"/>
    </source>
</evidence>
<dbReference type="Proteomes" id="UP001339167">
    <property type="component" value="Unassembled WGS sequence"/>
</dbReference>
<dbReference type="SUPFAM" id="SSF58104">
    <property type="entry name" value="Methyl-accepting chemotaxis protein (MCP) signaling domain"/>
    <property type="match status" value="1"/>
</dbReference>
<dbReference type="CDD" id="cd06225">
    <property type="entry name" value="HAMP"/>
    <property type="match status" value="1"/>
</dbReference>
<evidence type="ECO:0000259" key="11">
    <source>
        <dbReference type="PROSITE" id="PS50111"/>
    </source>
</evidence>
<comment type="caution">
    <text evidence="14">The sequence shown here is derived from an EMBL/GenBank/DDBJ whole genome shotgun (WGS) entry which is preliminary data.</text>
</comment>
<keyword evidence="9" id="KW-0175">Coiled coil</keyword>
<evidence type="ECO:0000256" key="8">
    <source>
        <dbReference type="PROSITE-ProRule" id="PRU00284"/>
    </source>
</evidence>
<feature type="coiled-coil region" evidence="9">
    <location>
        <begin position="364"/>
        <end position="391"/>
    </location>
</feature>
<dbReference type="SMART" id="SM00283">
    <property type="entry name" value="MA"/>
    <property type="match status" value="1"/>
</dbReference>
<dbReference type="RefSeq" id="WP_330086520.1">
    <property type="nucleotide sequence ID" value="NZ_JAUGZK010000002.1"/>
</dbReference>
<evidence type="ECO:0000256" key="6">
    <source>
        <dbReference type="ARBA" id="ARBA00023224"/>
    </source>
</evidence>
<feature type="domain" description="T-SNARE coiled-coil homology" evidence="12">
    <location>
        <begin position="473"/>
        <end position="535"/>
    </location>
</feature>
<evidence type="ECO:0000259" key="13">
    <source>
        <dbReference type="PROSITE" id="PS50885"/>
    </source>
</evidence>
<name>A0ABU7JBT8_9GAMM</name>
<dbReference type="PRINTS" id="PR00260">
    <property type="entry name" value="CHEMTRNSDUCR"/>
</dbReference>
<keyword evidence="6 8" id="KW-0807">Transducer</keyword>
<evidence type="ECO:0000256" key="2">
    <source>
        <dbReference type="ARBA" id="ARBA00022519"/>
    </source>
</evidence>
<evidence type="ECO:0000256" key="7">
    <source>
        <dbReference type="ARBA" id="ARBA00029447"/>
    </source>
</evidence>
<keyword evidence="4 10" id="KW-1133">Transmembrane helix</keyword>
<proteinExistence type="inferred from homology"/>
<keyword evidence="2" id="KW-1003">Cell membrane</keyword>
<protein>
    <submittedName>
        <fullName evidence="14">Methyl-accepting chemotaxis protein</fullName>
    </submittedName>
</protein>
<evidence type="ECO:0000256" key="1">
    <source>
        <dbReference type="ARBA" id="ARBA00004429"/>
    </source>
</evidence>
<evidence type="ECO:0000256" key="5">
    <source>
        <dbReference type="ARBA" id="ARBA00023136"/>
    </source>
</evidence>
<reference evidence="14 15" key="1">
    <citation type="submission" date="2023-06" db="EMBL/GenBank/DDBJ databases">
        <title>Alkalimonas sp., MEB004 an alkaliphilic bacterium isolated from Lonar Lake, India.</title>
        <authorList>
            <person name="Joshi A."/>
            <person name="Thite S."/>
        </authorList>
    </citation>
    <scope>NUCLEOTIDE SEQUENCE [LARGE SCALE GENOMIC DNA]</scope>
    <source>
        <strain evidence="14 15">MEB004</strain>
    </source>
</reference>
<sequence>MTIKWMFRIGLGAALVSTLVLLLIVLALRSTMLQTQQLQDYRYQAYQLGQLSSQNSSRLTMHARQYIATLDPRYRQAYNELVAQIQGQSAGGDGRRLSYIERLREMNFTAEELQLLQRSNQLSMALVATEERAFELVKQLTGQNPATLQANDMAHWVQAHQLLNDQAYMTEVAAIMQPVTEFERRLEQRTAEAVHQVQQRLAVIVAISLLAVLIISIMLAVCYWLIERRVIQPTDRLLKQVTVISEGDLSQPILASGKNDEIGKLTQAFCRMSEQLNQLLHQISLQASQAHSSASELTEVAKQTATINEQQQATIQIISSSVYQNTEAVREVASNCSLAAQDASNADQQTAEGQQVVKASIEAVTSLSEILQASNRDLAELENSVQQVASILDVINNIAEQTNLLALNAAIEAARAGEQGRGFAVVADEVRTLAQRTQSSTTEIRERIEALQKVTASVGQRTRQSDAEVQLAVDKASDVADTLQSIQQLMKGIHDMTTTIAAATEQQSKVSDDISERLIGFQDTTNQSSEQGKQVASQAQRLMELATDLNQTVGRFRLRASN</sequence>
<dbReference type="Pfam" id="PF00015">
    <property type="entry name" value="MCPsignal"/>
    <property type="match status" value="1"/>
</dbReference>
<comment type="similarity">
    <text evidence="7">Belongs to the methyl-accepting chemotaxis (MCP) protein family.</text>
</comment>
<feature type="domain" description="HAMP" evidence="13">
    <location>
        <begin position="228"/>
        <end position="281"/>
    </location>
</feature>
<keyword evidence="3 10" id="KW-0812">Transmembrane</keyword>
<keyword evidence="2" id="KW-0997">Cell inner membrane</keyword>
<evidence type="ECO:0000313" key="15">
    <source>
        <dbReference type="Proteomes" id="UP001339167"/>
    </source>
</evidence>
<gene>
    <name evidence="14" type="ORF">QWF21_02790</name>
</gene>
<feature type="domain" description="Methyl-accepting transducer" evidence="11">
    <location>
        <begin position="286"/>
        <end position="522"/>
    </location>
</feature>
<organism evidence="14 15">
    <name type="scientific">Alkalimonas mucilaginosa</name>
    <dbReference type="NCBI Taxonomy" id="3057676"/>
    <lineage>
        <taxon>Bacteria</taxon>
        <taxon>Pseudomonadati</taxon>
        <taxon>Pseudomonadota</taxon>
        <taxon>Gammaproteobacteria</taxon>
        <taxon>Alkalimonas</taxon>
    </lineage>
</organism>
<dbReference type="PROSITE" id="PS50192">
    <property type="entry name" value="T_SNARE"/>
    <property type="match status" value="1"/>
</dbReference>
<comment type="subcellular location">
    <subcellularLocation>
        <location evidence="1">Cell inner membrane</location>
        <topology evidence="1">Multi-pass membrane protein</topology>
    </subcellularLocation>
</comment>
<keyword evidence="15" id="KW-1185">Reference proteome</keyword>
<evidence type="ECO:0000256" key="10">
    <source>
        <dbReference type="SAM" id="Phobius"/>
    </source>
</evidence>
<dbReference type="Pfam" id="PF00672">
    <property type="entry name" value="HAMP"/>
    <property type="match status" value="1"/>
</dbReference>
<evidence type="ECO:0000313" key="14">
    <source>
        <dbReference type="EMBL" id="MEE2023157.1"/>
    </source>
</evidence>
<keyword evidence="5 10" id="KW-0472">Membrane</keyword>
<dbReference type="PROSITE" id="PS50885">
    <property type="entry name" value="HAMP"/>
    <property type="match status" value="1"/>
</dbReference>
<accession>A0ABU7JBT8</accession>